<keyword evidence="1" id="KW-0812">Transmembrane</keyword>
<sequence>MEKPLFQYRNYLRNTFVITIWGLLFLVTLRMMLLAFSILEFLPNWNSKFDWVVFVTVPTLTLAIGWYFKILNLKIHIDAIVLREFGPHPNLVNEFGIVFENIYEYKIKSIALTFKWLVLKRTNGKTIRKLISLSKREFIEFSGVLNEKIKNNTI</sequence>
<dbReference type="EMBL" id="JAKJSC010000001">
    <property type="protein sequence ID" value="MDE5416551.1"/>
    <property type="molecule type" value="Genomic_DNA"/>
</dbReference>
<organism evidence="2 3">
    <name type="scientific">Paralabilibaculum antarcticum</name>
    <dbReference type="NCBI Taxonomy" id="2912572"/>
    <lineage>
        <taxon>Bacteria</taxon>
        <taxon>Pseudomonadati</taxon>
        <taxon>Bacteroidota</taxon>
        <taxon>Bacteroidia</taxon>
        <taxon>Marinilabiliales</taxon>
        <taxon>Marinifilaceae</taxon>
        <taxon>Paralabilibaculum</taxon>
    </lineage>
</organism>
<keyword evidence="1" id="KW-1133">Transmembrane helix</keyword>
<protein>
    <recommendedName>
        <fullName evidence="4">DUF304 domain-containing protein</fullName>
    </recommendedName>
</protein>
<evidence type="ECO:0000313" key="3">
    <source>
        <dbReference type="Proteomes" id="UP001528920"/>
    </source>
</evidence>
<proteinExistence type="predicted"/>
<keyword evidence="3" id="KW-1185">Reference proteome</keyword>
<name>A0ABT5VMR8_9BACT</name>
<dbReference type="RefSeq" id="WP_275107893.1">
    <property type="nucleotide sequence ID" value="NZ_JAKJSC010000001.1"/>
</dbReference>
<accession>A0ABT5VMR8</accession>
<comment type="caution">
    <text evidence="2">The sequence shown here is derived from an EMBL/GenBank/DDBJ whole genome shotgun (WGS) entry which is preliminary data.</text>
</comment>
<feature type="transmembrane region" description="Helical" evidence="1">
    <location>
        <begin position="51"/>
        <end position="68"/>
    </location>
</feature>
<keyword evidence="1" id="KW-0472">Membrane</keyword>
<evidence type="ECO:0008006" key="4">
    <source>
        <dbReference type="Google" id="ProtNLM"/>
    </source>
</evidence>
<dbReference type="Proteomes" id="UP001528920">
    <property type="component" value="Unassembled WGS sequence"/>
</dbReference>
<evidence type="ECO:0000313" key="2">
    <source>
        <dbReference type="EMBL" id="MDE5416551.1"/>
    </source>
</evidence>
<evidence type="ECO:0000256" key="1">
    <source>
        <dbReference type="SAM" id="Phobius"/>
    </source>
</evidence>
<feature type="transmembrane region" description="Helical" evidence="1">
    <location>
        <begin position="12"/>
        <end position="39"/>
    </location>
</feature>
<gene>
    <name evidence="2" type="ORF">L3049_00925</name>
</gene>
<reference evidence="2 3" key="1">
    <citation type="submission" date="2022-01" db="EMBL/GenBank/DDBJ databases">
        <title>Labilibaculum sp. nov, a marine bacterium isolated from Antarctica.</title>
        <authorList>
            <person name="Dai W."/>
        </authorList>
    </citation>
    <scope>NUCLEOTIDE SEQUENCE [LARGE SCALE GENOMIC DNA]</scope>
    <source>
        <strain evidence="2 3">DW002</strain>
    </source>
</reference>